<evidence type="ECO:0000313" key="3">
    <source>
        <dbReference type="EMBL" id="ERN17701.1"/>
    </source>
</evidence>
<dbReference type="AlphaFoldDB" id="U5CWI9"/>
<dbReference type="InterPro" id="IPR001245">
    <property type="entry name" value="Ser-Thr/Tyr_kinase_cat_dom"/>
</dbReference>
<dbReference type="HOGENOM" id="CLU_809895_0_0_1"/>
<dbReference type="Pfam" id="PF07714">
    <property type="entry name" value="PK_Tyr_Ser-Thr"/>
    <property type="match status" value="1"/>
</dbReference>
<proteinExistence type="predicted"/>
<evidence type="ECO:0000256" key="1">
    <source>
        <dbReference type="SAM" id="Phobius"/>
    </source>
</evidence>
<dbReference type="InterPro" id="IPR000719">
    <property type="entry name" value="Prot_kinase_dom"/>
</dbReference>
<keyword evidence="1" id="KW-1133">Transmembrane helix</keyword>
<dbReference type="PROSITE" id="PS50011">
    <property type="entry name" value="PROTEIN_KINASE_DOM"/>
    <property type="match status" value="1"/>
</dbReference>
<accession>U5CWI9</accession>
<dbReference type="Gramene" id="ERN17701">
    <property type="protein sequence ID" value="ERN17701"/>
    <property type="gene ID" value="AMTR_s00059p00211320"/>
</dbReference>
<dbReference type="InterPro" id="IPR011009">
    <property type="entry name" value="Kinase-like_dom_sf"/>
</dbReference>
<dbReference type="EMBL" id="KI392312">
    <property type="protein sequence ID" value="ERN17701.1"/>
    <property type="molecule type" value="Genomic_DNA"/>
</dbReference>
<gene>
    <name evidence="3" type="ORF">AMTR_s00059p00211320</name>
</gene>
<dbReference type="PANTHER" id="PTHR48007">
    <property type="entry name" value="LEUCINE-RICH REPEAT RECEPTOR-LIKE PROTEIN KINASE PXC1"/>
    <property type="match status" value="1"/>
</dbReference>
<dbReference type="Proteomes" id="UP000017836">
    <property type="component" value="Unassembled WGS sequence"/>
</dbReference>
<feature type="transmembrane region" description="Helical" evidence="1">
    <location>
        <begin position="6"/>
        <end position="28"/>
    </location>
</feature>
<dbReference type="PANTHER" id="PTHR48007:SF23">
    <property type="entry name" value="PROTEIN KINASE DOMAIN-CONTAINING PROTEIN"/>
    <property type="match status" value="1"/>
</dbReference>
<keyword evidence="1" id="KW-0812">Transmembrane</keyword>
<dbReference type="OMA" id="YMCLGSL"/>
<dbReference type="OrthoDB" id="1923909at2759"/>
<dbReference type="Gene3D" id="1.10.510.10">
    <property type="entry name" value="Transferase(Phosphotransferase) domain 1"/>
    <property type="match status" value="1"/>
</dbReference>
<dbReference type="InterPro" id="IPR046959">
    <property type="entry name" value="PRK1-6/SRF4-like"/>
</dbReference>
<feature type="domain" description="Protein kinase" evidence="2">
    <location>
        <begin position="84"/>
        <end position="365"/>
    </location>
</feature>
<dbReference type="GO" id="GO:0005524">
    <property type="term" value="F:ATP binding"/>
    <property type="evidence" value="ECO:0007669"/>
    <property type="project" value="InterPro"/>
</dbReference>
<evidence type="ECO:0000259" key="2">
    <source>
        <dbReference type="PROSITE" id="PS50011"/>
    </source>
</evidence>
<keyword evidence="4" id="KW-1185">Reference proteome</keyword>
<evidence type="ECO:0000313" key="4">
    <source>
        <dbReference type="Proteomes" id="UP000017836"/>
    </source>
</evidence>
<keyword evidence="1" id="KW-0472">Membrane</keyword>
<organism evidence="3 4">
    <name type="scientific">Amborella trichopoda</name>
    <dbReference type="NCBI Taxonomy" id="13333"/>
    <lineage>
        <taxon>Eukaryota</taxon>
        <taxon>Viridiplantae</taxon>
        <taxon>Streptophyta</taxon>
        <taxon>Embryophyta</taxon>
        <taxon>Tracheophyta</taxon>
        <taxon>Spermatophyta</taxon>
        <taxon>Magnoliopsida</taxon>
        <taxon>Amborellales</taxon>
        <taxon>Amborellaceae</taxon>
        <taxon>Amborella</taxon>
    </lineage>
</organism>
<sequence length="368" mass="40670">MDLLSVATYLGLCVLAVFLVILCIRCILNWELKKINTKNPIKSSINDGVQGSISILEIQVKLPCGLIFSNESCPLKFNMAELVNSLGVPLGEGNLGPLYKLVLGCGSTVTIRRLREYLAKLPEINQQIAFIGGIRDALLSPILFSFWYGDDTFIVYEYFCMGSLEELLHGKEGISFTPLSWEMRSAIAFQASSAMAMIHNQVDHDKQALVLGVLKPSNIMVRPDFSTCLASLDASYLTPPITIIRRNLGRAAPELRRSRESPILSCKSDVYSFGVLLLELVTGKKPVFDNGHGKEITLVGFVRAKTQKEGVNTAFDERICDGVEDGMTEMMNIAKLCLMLNPDERPTMVKVVEMILQLNVNSNFLGVP</sequence>
<dbReference type="eggNOG" id="ENOG502R3YR">
    <property type="taxonomic scope" value="Eukaryota"/>
</dbReference>
<name>U5CWI9_AMBTC</name>
<dbReference type="GO" id="GO:0005886">
    <property type="term" value="C:plasma membrane"/>
    <property type="evidence" value="ECO:0000318"/>
    <property type="project" value="GO_Central"/>
</dbReference>
<protein>
    <recommendedName>
        <fullName evidence="2">Protein kinase domain-containing protein</fullName>
    </recommendedName>
</protein>
<dbReference type="GO" id="GO:0004674">
    <property type="term" value="F:protein serine/threonine kinase activity"/>
    <property type="evidence" value="ECO:0000318"/>
    <property type="project" value="GO_Central"/>
</dbReference>
<dbReference type="SUPFAM" id="SSF56112">
    <property type="entry name" value="Protein kinase-like (PK-like)"/>
    <property type="match status" value="1"/>
</dbReference>
<reference evidence="4" key="1">
    <citation type="journal article" date="2013" name="Science">
        <title>The Amborella genome and the evolution of flowering plants.</title>
        <authorList>
            <consortium name="Amborella Genome Project"/>
        </authorList>
    </citation>
    <scope>NUCLEOTIDE SEQUENCE [LARGE SCALE GENOMIC DNA]</scope>
</reference>